<feature type="transmembrane region" description="Helical" evidence="1">
    <location>
        <begin position="259"/>
        <end position="282"/>
    </location>
</feature>
<evidence type="ECO:0000256" key="2">
    <source>
        <dbReference type="SAM" id="SignalP"/>
    </source>
</evidence>
<feature type="chain" id="PRO_5042273237" evidence="2">
    <location>
        <begin position="22"/>
        <end position="384"/>
    </location>
</feature>
<feature type="transmembrane region" description="Helical" evidence="1">
    <location>
        <begin position="64"/>
        <end position="84"/>
    </location>
</feature>
<evidence type="ECO:0000313" key="3">
    <source>
        <dbReference type="EMBL" id="ULT89565.1"/>
    </source>
</evidence>
<reference evidence="3 4" key="1">
    <citation type="submission" date="2022-02" db="EMBL/GenBank/DDBJ databases">
        <title>Chromosome-level reference genomes for two strains of Caenorhabditis briggsae: an improved platform for comparative genomics.</title>
        <authorList>
            <person name="Stevens L."/>
            <person name="Andersen E.C."/>
        </authorList>
    </citation>
    <scope>NUCLEOTIDE SEQUENCE [LARGE SCALE GENOMIC DNA]</scope>
    <source>
        <strain evidence="3">QX1410_ONT</strain>
        <tissue evidence="3">Whole-organism</tissue>
    </source>
</reference>
<dbReference type="EMBL" id="CP090895">
    <property type="protein sequence ID" value="ULT89565.1"/>
    <property type="molecule type" value="Genomic_DNA"/>
</dbReference>
<dbReference type="SUPFAM" id="SSF103473">
    <property type="entry name" value="MFS general substrate transporter"/>
    <property type="match status" value="1"/>
</dbReference>
<keyword evidence="1" id="KW-0812">Transmembrane</keyword>
<organism evidence="3 4">
    <name type="scientific">Caenorhabditis briggsae</name>
    <dbReference type="NCBI Taxonomy" id="6238"/>
    <lineage>
        <taxon>Eukaryota</taxon>
        <taxon>Metazoa</taxon>
        <taxon>Ecdysozoa</taxon>
        <taxon>Nematoda</taxon>
        <taxon>Chromadorea</taxon>
        <taxon>Rhabditida</taxon>
        <taxon>Rhabditina</taxon>
        <taxon>Rhabditomorpha</taxon>
        <taxon>Rhabditoidea</taxon>
        <taxon>Rhabditidae</taxon>
        <taxon>Peloderinae</taxon>
        <taxon>Caenorhabditis</taxon>
    </lineage>
</organism>
<keyword evidence="1" id="KW-1133">Transmembrane helix</keyword>
<keyword evidence="1" id="KW-0472">Membrane</keyword>
<feature type="signal peptide" evidence="2">
    <location>
        <begin position="1"/>
        <end position="21"/>
    </location>
</feature>
<feature type="transmembrane region" description="Helical" evidence="1">
    <location>
        <begin position="228"/>
        <end position="247"/>
    </location>
</feature>
<feature type="transmembrane region" description="Helical" evidence="1">
    <location>
        <begin position="90"/>
        <end position="111"/>
    </location>
</feature>
<gene>
    <name evidence="3" type="ORF">L3Y34_008178</name>
</gene>
<feature type="transmembrane region" description="Helical" evidence="1">
    <location>
        <begin position="118"/>
        <end position="138"/>
    </location>
</feature>
<name>A0AAE9D078_CAEBR</name>
<keyword evidence="2" id="KW-0732">Signal</keyword>
<dbReference type="InterPro" id="IPR036259">
    <property type="entry name" value="MFS_trans_sf"/>
</dbReference>
<evidence type="ECO:0000313" key="4">
    <source>
        <dbReference type="Proteomes" id="UP000827892"/>
    </source>
</evidence>
<sequence length="384" mass="42233">MRLALVLALVSSLQIFQQSSVDPNQFDTIWQASLVTAAFPIGKFIATCLLSFNNVNLHSELDRCARLLIVGAVISAIPIFRVLLSFVGRFIMGYSAGSGFVCAPAVLRISVPESLRPVNFMFLAAAFSMGTFLANSIFLISDLIPPNIISAILTAAAGIFYLVLRPDDYPLEECTETVSIDGDAPEPIKSSHPVLFVFVLMVINVSIGVPLMQTYSTLIFSYYGMPKTSASIVSVLYPILQLIPIMISTRINVSRKRLVLGGYLVAIEAQFFLLLTSSYPYLPEKHQMIAMTVLLLILSISFVIPCNTALCILFEQFDGSNVKTASKSRCVMWFLASISTLTFSKVLDSYGFAVAFLPYFFGSVVSYAIMLFIFPSNQQFVIKL</sequence>
<feature type="transmembrane region" description="Helical" evidence="1">
    <location>
        <begin position="194"/>
        <end position="216"/>
    </location>
</feature>
<dbReference type="AlphaFoldDB" id="A0AAE9D078"/>
<feature type="transmembrane region" description="Helical" evidence="1">
    <location>
        <begin position="144"/>
        <end position="164"/>
    </location>
</feature>
<dbReference type="Gene3D" id="1.20.1250.20">
    <property type="entry name" value="MFS general substrate transporter like domains"/>
    <property type="match status" value="1"/>
</dbReference>
<accession>A0AAE9D078</accession>
<proteinExistence type="predicted"/>
<feature type="transmembrane region" description="Helical" evidence="1">
    <location>
        <begin position="288"/>
        <end position="314"/>
    </location>
</feature>
<feature type="transmembrane region" description="Helical" evidence="1">
    <location>
        <begin position="350"/>
        <end position="374"/>
    </location>
</feature>
<feature type="transmembrane region" description="Helical" evidence="1">
    <location>
        <begin position="28"/>
        <end position="52"/>
    </location>
</feature>
<dbReference type="Proteomes" id="UP000827892">
    <property type="component" value="Chromosome V"/>
</dbReference>
<evidence type="ECO:0000256" key="1">
    <source>
        <dbReference type="SAM" id="Phobius"/>
    </source>
</evidence>
<protein>
    <submittedName>
        <fullName evidence="3">Uncharacterized protein</fullName>
    </submittedName>
</protein>